<name>A0A016SH46_9BILA</name>
<comment type="caution">
    <text evidence="1">The sequence shown here is derived from an EMBL/GenBank/DDBJ whole genome shotgun (WGS) entry which is preliminary data.</text>
</comment>
<reference evidence="2" key="1">
    <citation type="journal article" date="2015" name="Nat. Genet.">
        <title>The genome and transcriptome of the zoonotic hookworm Ancylostoma ceylanicum identify infection-specific gene families.</title>
        <authorList>
            <person name="Schwarz E.M."/>
            <person name="Hu Y."/>
            <person name="Antoshechkin I."/>
            <person name="Miller M.M."/>
            <person name="Sternberg P.W."/>
            <person name="Aroian R.V."/>
        </authorList>
    </citation>
    <scope>NUCLEOTIDE SEQUENCE</scope>
    <source>
        <strain evidence="2">HY135</strain>
    </source>
</reference>
<organism evidence="1 2">
    <name type="scientific">Ancylostoma ceylanicum</name>
    <dbReference type="NCBI Taxonomy" id="53326"/>
    <lineage>
        <taxon>Eukaryota</taxon>
        <taxon>Metazoa</taxon>
        <taxon>Ecdysozoa</taxon>
        <taxon>Nematoda</taxon>
        <taxon>Chromadorea</taxon>
        <taxon>Rhabditida</taxon>
        <taxon>Rhabditina</taxon>
        <taxon>Rhabditomorpha</taxon>
        <taxon>Strongyloidea</taxon>
        <taxon>Ancylostomatidae</taxon>
        <taxon>Ancylostomatinae</taxon>
        <taxon>Ancylostoma</taxon>
    </lineage>
</organism>
<protein>
    <submittedName>
        <fullName evidence="1">Uncharacterized protein</fullName>
    </submittedName>
</protein>
<gene>
    <name evidence="1" type="primary">Acey_s0224.g2709</name>
    <name evidence="1" type="ORF">Y032_0224g2709</name>
</gene>
<dbReference type="EMBL" id="JARK01001560">
    <property type="protein sequence ID" value="EYB90013.1"/>
    <property type="molecule type" value="Genomic_DNA"/>
</dbReference>
<dbReference type="AlphaFoldDB" id="A0A016SH46"/>
<proteinExistence type="predicted"/>
<accession>A0A016SH46</accession>
<dbReference type="Proteomes" id="UP000024635">
    <property type="component" value="Unassembled WGS sequence"/>
</dbReference>
<keyword evidence="2" id="KW-1185">Reference proteome</keyword>
<evidence type="ECO:0000313" key="1">
    <source>
        <dbReference type="EMBL" id="EYB90013.1"/>
    </source>
</evidence>
<sequence>MEFRSPLTRRIMCTVCLVSMRNSPLVVLSAAKASFHKRARKNRYELSPWTNRSIPTATNVRTADFCYPARSKEPVATRLTHISTARRVTRIGCVCKLPPNSHPTNHPSTNQCLIQIY</sequence>
<evidence type="ECO:0000313" key="2">
    <source>
        <dbReference type="Proteomes" id="UP000024635"/>
    </source>
</evidence>